<accession>A0AA40LS29</accession>
<feature type="binding site" evidence="25">
    <location>
        <begin position="646"/>
        <end position="654"/>
    </location>
    <ligand>
        <name>ATP</name>
        <dbReference type="ChEBI" id="CHEBI:30616"/>
    </ligand>
</feature>
<dbReference type="InterPro" id="IPR011641">
    <property type="entry name" value="Tyr-kin_ephrin_A/B_rcpt-like"/>
</dbReference>
<evidence type="ECO:0000256" key="17">
    <source>
        <dbReference type="ARBA" id="ARBA00023157"/>
    </source>
</evidence>
<dbReference type="SMART" id="SM00060">
    <property type="entry name" value="FN3"/>
    <property type="match status" value="2"/>
</dbReference>
<keyword evidence="16" id="KW-0829">Tyrosine-protein kinase</keyword>
<dbReference type="PANTHER" id="PTHR46877:SF6">
    <property type="entry name" value="EPHRIN TYPE-B RECEPTOR 3"/>
    <property type="match status" value="1"/>
</dbReference>
<keyword evidence="14 28" id="KW-1133">Transmembrane helix</keyword>
<dbReference type="PANTHER" id="PTHR46877">
    <property type="entry name" value="EPH RECEPTOR A5"/>
    <property type="match status" value="1"/>
</dbReference>
<keyword evidence="6" id="KW-0597">Phosphoprotein</keyword>
<organism evidence="33 34">
    <name type="scientific">Cnephaeus nilssonii</name>
    <name type="common">Northern bat</name>
    <name type="synonym">Eptesicus nilssonii</name>
    <dbReference type="NCBI Taxonomy" id="3371016"/>
    <lineage>
        <taxon>Eukaryota</taxon>
        <taxon>Metazoa</taxon>
        <taxon>Chordata</taxon>
        <taxon>Craniata</taxon>
        <taxon>Vertebrata</taxon>
        <taxon>Euteleostomi</taxon>
        <taxon>Mammalia</taxon>
        <taxon>Eutheria</taxon>
        <taxon>Laurasiatheria</taxon>
        <taxon>Chiroptera</taxon>
        <taxon>Yangochiroptera</taxon>
        <taxon>Vespertilionidae</taxon>
        <taxon>Cnephaeus</taxon>
    </lineage>
</organism>
<evidence type="ECO:0000256" key="20">
    <source>
        <dbReference type="ARBA" id="ARBA00023273"/>
    </source>
</evidence>
<dbReference type="Gene3D" id="1.10.150.50">
    <property type="entry name" value="Transcription Factor, Ets-1"/>
    <property type="match status" value="1"/>
</dbReference>
<dbReference type="InterPro" id="IPR011009">
    <property type="entry name" value="Kinase-like_dom_sf"/>
</dbReference>
<keyword evidence="18" id="KW-0675">Receptor</keyword>
<evidence type="ECO:0000256" key="1">
    <source>
        <dbReference type="ARBA" id="ARBA00004251"/>
    </source>
</evidence>
<comment type="catalytic activity">
    <reaction evidence="23">
        <text>L-tyrosyl-[protein] + ATP = O-phospho-L-tyrosyl-[protein] + ADP + H(+)</text>
        <dbReference type="Rhea" id="RHEA:10596"/>
        <dbReference type="Rhea" id="RHEA-COMP:10136"/>
        <dbReference type="Rhea" id="RHEA-COMP:20101"/>
        <dbReference type="ChEBI" id="CHEBI:15378"/>
        <dbReference type="ChEBI" id="CHEBI:30616"/>
        <dbReference type="ChEBI" id="CHEBI:46858"/>
        <dbReference type="ChEBI" id="CHEBI:61978"/>
        <dbReference type="ChEBI" id="CHEBI:456216"/>
        <dbReference type="EC" id="2.7.10.1"/>
    </reaction>
</comment>
<protein>
    <recommendedName>
        <fullName evidence="22">Ephrin type-B receptor 3</fullName>
        <ecNumber evidence="3">2.7.10.1</ecNumber>
    </recommendedName>
</protein>
<evidence type="ECO:0000256" key="15">
    <source>
        <dbReference type="ARBA" id="ARBA00023136"/>
    </source>
</evidence>
<dbReference type="EC" id="2.7.10.1" evidence="3"/>
<feature type="transmembrane region" description="Helical" evidence="28">
    <location>
        <begin position="564"/>
        <end position="589"/>
    </location>
</feature>
<dbReference type="PROSITE" id="PS51550">
    <property type="entry name" value="EPH_LBD"/>
    <property type="match status" value="1"/>
</dbReference>
<dbReference type="Gene3D" id="2.60.40.10">
    <property type="entry name" value="Immunoglobulins"/>
    <property type="match status" value="2"/>
</dbReference>
<dbReference type="SMART" id="SM00615">
    <property type="entry name" value="EPH_lbd"/>
    <property type="match status" value="1"/>
</dbReference>
<dbReference type="InterPro" id="IPR016257">
    <property type="entry name" value="Tyr_kinase_ephrin_rcpt"/>
</dbReference>
<dbReference type="PROSITE" id="PS50011">
    <property type="entry name" value="PROTEIN_KINASE_DOM"/>
    <property type="match status" value="1"/>
</dbReference>
<keyword evidence="7" id="KW-0808">Transferase</keyword>
<dbReference type="Gene3D" id="3.30.200.20">
    <property type="entry name" value="Phosphorylase Kinase, domain 1"/>
    <property type="match status" value="1"/>
</dbReference>
<evidence type="ECO:0000313" key="34">
    <source>
        <dbReference type="Proteomes" id="UP001177744"/>
    </source>
</evidence>
<feature type="domain" description="Eph LBD" evidence="32">
    <location>
        <begin position="1"/>
        <end position="175"/>
    </location>
</feature>
<keyword evidence="4" id="KW-0217">Developmental protein</keyword>
<dbReference type="Gene3D" id="1.10.510.10">
    <property type="entry name" value="Transferase(Phosphotransferase) domain 1"/>
    <property type="match status" value="1"/>
</dbReference>
<dbReference type="Pfam" id="PF25599">
    <property type="entry name" value="Ephrin_CRD"/>
    <property type="match status" value="1"/>
</dbReference>
<evidence type="ECO:0000256" key="19">
    <source>
        <dbReference type="ARBA" id="ARBA00023180"/>
    </source>
</evidence>
<feature type="domain" description="Protein kinase" evidence="29">
    <location>
        <begin position="640"/>
        <end position="940"/>
    </location>
</feature>
<evidence type="ECO:0000256" key="4">
    <source>
        <dbReference type="ARBA" id="ARBA00022473"/>
    </source>
</evidence>
<feature type="domain" description="Fibronectin type-III" evidence="31">
    <location>
        <begin position="462"/>
        <end position="555"/>
    </location>
</feature>
<dbReference type="SUPFAM" id="SSF57184">
    <property type="entry name" value="Growth factor receptor domain"/>
    <property type="match status" value="1"/>
</dbReference>
<evidence type="ECO:0000256" key="14">
    <source>
        <dbReference type="ARBA" id="ARBA00022989"/>
    </source>
</evidence>
<dbReference type="Pfam" id="PF07714">
    <property type="entry name" value="PK_Tyr_Ser-Thr"/>
    <property type="match status" value="2"/>
</dbReference>
<evidence type="ECO:0000259" key="31">
    <source>
        <dbReference type="PROSITE" id="PS50853"/>
    </source>
</evidence>
<dbReference type="GO" id="GO:0007411">
    <property type="term" value="P:axon guidance"/>
    <property type="evidence" value="ECO:0007669"/>
    <property type="project" value="TreeGrafter"/>
</dbReference>
<evidence type="ECO:0000256" key="22">
    <source>
        <dbReference type="ARBA" id="ARBA00040789"/>
    </source>
</evidence>
<dbReference type="PROSITE" id="PS50105">
    <property type="entry name" value="SAM_DOMAIN"/>
    <property type="match status" value="1"/>
</dbReference>
<dbReference type="GO" id="GO:0030425">
    <property type="term" value="C:dendrite"/>
    <property type="evidence" value="ECO:0007669"/>
    <property type="project" value="UniProtKB-SubCell"/>
</dbReference>
<dbReference type="PRINTS" id="PR00109">
    <property type="entry name" value="TYRKINASE"/>
</dbReference>
<evidence type="ECO:0000256" key="26">
    <source>
        <dbReference type="PIRSR" id="PIRSR000666-3"/>
    </source>
</evidence>
<dbReference type="InterPro" id="IPR013783">
    <property type="entry name" value="Ig-like_fold"/>
</dbReference>
<keyword evidence="15 28" id="KW-0472">Membrane</keyword>
<feature type="binding site" evidence="25 27">
    <location>
        <position position="672"/>
    </location>
    <ligand>
        <name>ATP</name>
        <dbReference type="ChEBI" id="CHEBI:30616"/>
    </ligand>
</feature>
<dbReference type="InterPro" id="IPR020635">
    <property type="entry name" value="Tyr_kinase_cat_dom"/>
</dbReference>
<dbReference type="CDD" id="cd10478">
    <property type="entry name" value="EphR_LBD_B3"/>
    <property type="match status" value="1"/>
</dbReference>
<dbReference type="FunFam" id="2.10.50.10:FF:000001">
    <property type="entry name" value="Ephrin type-A receptor 5"/>
    <property type="match status" value="1"/>
</dbReference>
<evidence type="ECO:0000256" key="27">
    <source>
        <dbReference type="PROSITE-ProRule" id="PRU10141"/>
    </source>
</evidence>
<evidence type="ECO:0000256" key="3">
    <source>
        <dbReference type="ARBA" id="ARBA00011902"/>
    </source>
</evidence>
<dbReference type="EMBL" id="JAULJE010000004">
    <property type="protein sequence ID" value="KAK1344071.1"/>
    <property type="molecule type" value="Genomic_DNA"/>
</dbReference>
<dbReference type="InterPro" id="IPR001245">
    <property type="entry name" value="Ser-Thr/Tyr_kinase_cat_dom"/>
</dbReference>
<keyword evidence="9" id="KW-0677">Repeat</keyword>
<dbReference type="FunFam" id="2.60.40.10:FF:000041">
    <property type="entry name" value="ephrin type-A receptor 3"/>
    <property type="match status" value="1"/>
</dbReference>
<dbReference type="PROSITE" id="PS00107">
    <property type="entry name" value="PROTEIN_KINASE_ATP"/>
    <property type="match status" value="1"/>
</dbReference>
<evidence type="ECO:0000256" key="10">
    <source>
        <dbReference type="ARBA" id="ARBA00022741"/>
    </source>
</evidence>
<dbReference type="PROSITE" id="PS50853">
    <property type="entry name" value="FN3"/>
    <property type="match status" value="2"/>
</dbReference>
<dbReference type="PROSITE" id="PS00790">
    <property type="entry name" value="RECEPTOR_TYR_KIN_V_1"/>
    <property type="match status" value="1"/>
</dbReference>
<dbReference type="InterPro" id="IPR036116">
    <property type="entry name" value="FN3_sf"/>
</dbReference>
<dbReference type="InterPro" id="IPR017441">
    <property type="entry name" value="Protein_kinase_ATP_BS"/>
</dbReference>
<keyword evidence="20" id="KW-0966">Cell projection</keyword>
<dbReference type="SMART" id="SM00454">
    <property type="entry name" value="SAM"/>
    <property type="match status" value="1"/>
</dbReference>
<evidence type="ECO:0000256" key="13">
    <source>
        <dbReference type="ARBA" id="ARBA00022902"/>
    </source>
</evidence>
<evidence type="ECO:0000256" key="11">
    <source>
        <dbReference type="ARBA" id="ARBA00022777"/>
    </source>
</evidence>
<keyword evidence="10 25" id="KW-0547">Nucleotide-binding</keyword>
<dbReference type="FunFam" id="3.30.200.20:FF:000001">
    <property type="entry name" value="Ephrin type-A receptor 5"/>
    <property type="match status" value="1"/>
</dbReference>
<dbReference type="InterPro" id="IPR008979">
    <property type="entry name" value="Galactose-bd-like_sf"/>
</dbReference>
<comment type="caution">
    <text evidence="33">The sequence shown here is derived from an EMBL/GenBank/DDBJ whole genome shotgun (WGS) entry which is preliminary data.</text>
</comment>
<evidence type="ECO:0000256" key="21">
    <source>
        <dbReference type="ARBA" id="ARBA00038546"/>
    </source>
</evidence>
<evidence type="ECO:0000256" key="9">
    <source>
        <dbReference type="ARBA" id="ARBA00022737"/>
    </source>
</evidence>
<dbReference type="FunFam" id="2.60.40.10:FF:000520">
    <property type="entry name" value="ephrin type-B receptor 3"/>
    <property type="match status" value="1"/>
</dbReference>
<dbReference type="FunFam" id="2.60.120.260:FF:000004">
    <property type="entry name" value="Ephrin type-B receptor 2"/>
    <property type="match status" value="1"/>
</dbReference>
<dbReference type="Gene3D" id="2.60.40.1770">
    <property type="entry name" value="ephrin a2 ectodomain"/>
    <property type="match status" value="1"/>
</dbReference>
<dbReference type="InterPro" id="IPR001090">
    <property type="entry name" value="Ephrin_rcpt_lig-bd_dom"/>
</dbReference>
<dbReference type="Pfam" id="PF01404">
    <property type="entry name" value="Ephrin_lbd"/>
    <property type="match status" value="1"/>
</dbReference>
<dbReference type="PROSITE" id="PS00791">
    <property type="entry name" value="RECEPTOR_TYR_KIN_V_2"/>
    <property type="match status" value="1"/>
</dbReference>
<comment type="subcellular location">
    <subcellularLocation>
        <location evidence="1">Cell membrane</location>
        <topology evidence="1">Single-pass type I membrane protein</topology>
    </subcellularLocation>
    <subcellularLocation>
        <location evidence="2">Cell projection</location>
        <location evidence="2">Dendrite</location>
    </subcellularLocation>
</comment>
<dbReference type="SMART" id="SM01411">
    <property type="entry name" value="Ephrin_rec_like"/>
    <property type="match status" value="1"/>
</dbReference>
<dbReference type="AlphaFoldDB" id="A0AA40LS29"/>
<dbReference type="Pfam" id="PF00041">
    <property type="entry name" value="fn3"/>
    <property type="match status" value="2"/>
</dbReference>
<dbReference type="Gene3D" id="2.60.120.260">
    <property type="entry name" value="Galactose-binding domain-like"/>
    <property type="match status" value="1"/>
</dbReference>
<evidence type="ECO:0000256" key="8">
    <source>
        <dbReference type="ARBA" id="ARBA00022692"/>
    </source>
</evidence>
<dbReference type="InterPro" id="IPR001660">
    <property type="entry name" value="SAM"/>
</dbReference>
<gene>
    <name evidence="33" type="ORF">QTO34_014630</name>
</gene>
<dbReference type="SUPFAM" id="SSF56112">
    <property type="entry name" value="Protein kinase-like (PK-like)"/>
    <property type="match status" value="1"/>
</dbReference>
<dbReference type="InterPro" id="IPR013761">
    <property type="entry name" value="SAM/pointed_sf"/>
</dbReference>
<dbReference type="InterPro" id="IPR003961">
    <property type="entry name" value="FN3_dom"/>
</dbReference>
<evidence type="ECO:0000256" key="7">
    <source>
        <dbReference type="ARBA" id="ARBA00022679"/>
    </source>
</evidence>
<feature type="domain" description="SAM" evidence="30">
    <location>
        <begin position="969"/>
        <end position="1033"/>
    </location>
</feature>
<dbReference type="CDD" id="cd00063">
    <property type="entry name" value="FN3"/>
    <property type="match status" value="2"/>
</dbReference>
<sequence>MDTKWVTSELAWTSHPESGWEEVSGYDEAMNPIRTYQVCNVHESSQNNWLRTGFIWRRDVQRVYVELKFTVRDCNSIPNIPGSCKETFNLFYYEADSDVASASSPFWMENPYVKVDTIAPDESFSRLDAGRVNTKVRSFGPLSKAGFYLAFQDQGACMSLISVRAFYKKCASTTAGFALFPETLTGAEPTSLVIAPGTCIANAVEVSVPLKLYCNGDGEWMVPVGACTCATGHEPAAKESQCRPCPPGSYKAKQGEGPCLPCPPNSRTTSPAASICTCHNNFYRADSDSADSACTTVPSPPRGVISNVNETSLILEWSEPRDLGGRDDLLYNVICKKCHGGLGAGGASACSRCDDNVEFVPRQLGLTERRVHISHLLAHTRYTFEVQAVNGVSGKSPLPPRYAAVNITTNQAGEEGTQEGRAWVLFPDRVEVSLGLPTDHQGAHGTWVLGGTCGEPPTLPLAPSEVPTLHLHSSSGSSLTLSWAPPERPNGVILDYEMKYFEKSEGIASTVTSQKNSVQLDGLRPEARYVVQVRARTVAGYGQYSRPAEFETTSSSALQLQEQLPLIVGSATAGLVFVVAVVVIAVVCLRKQRHGSDSEYTEKLQQYIAPGMKVYIDPFTYEDPNEAVREFAKEIDVSCVKIEEVIGAGEFGEVCRGRLKQPGRREVFVAIKTLKVGYTERQRRDFLSEASIMGQFDHPNIIRLEGVVTKSRPVMILTEFMENCALDSFLRLNDGQFTVIQLVGMLRGIAAGMKYLSEMNYVHRDLAARNILVNSNLVCKVSDFGLSRFLEDDPSDPTYTSSLVQEAAGREPGGGANQAGAQGWGSARSHRVKGMCPPHQGGKIPIRWTAPEAIAYRKFTSASDVWSYGIVMWEVMSYGERPYWDMSNQDVINAVEQDYRLPPPMDCPTALHQLMLDCWVRDRNLRPKFSQIVNTLDKLIRNAASLKVIASAQSGMSQPLLDRTVPDYTTFTTVGDWLDAIKMGRYKESFISAGFASFDLVAQMTAEDLLRIGVTLAGHQKKILSSIQDMRLQMNQTLPVQV</sequence>
<evidence type="ECO:0000256" key="12">
    <source>
        <dbReference type="ARBA" id="ARBA00022840"/>
    </source>
</evidence>
<dbReference type="InterPro" id="IPR001426">
    <property type="entry name" value="Tyr_kinase_rcpt_V_CS"/>
</dbReference>
<keyword evidence="11" id="KW-0418">Kinase</keyword>
<dbReference type="CDD" id="cd05065">
    <property type="entry name" value="PTKc_EphR_B"/>
    <property type="match status" value="1"/>
</dbReference>
<feature type="active site" description="Proton acceptor" evidence="24">
    <location>
        <position position="765"/>
    </location>
</feature>
<evidence type="ECO:0000259" key="30">
    <source>
        <dbReference type="PROSITE" id="PS50105"/>
    </source>
</evidence>
<evidence type="ECO:0000259" key="29">
    <source>
        <dbReference type="PROSITE" id="PS50011"/>
    </source>
</evidence>
<dbReference type="SUPFAM" id="SSF49785">
    <property type="entry name" value="Galactose-binding domain-like"/>
    <property type="match status" value="1"/>
</dbReference>
<keyword evidence="19" id="KW-0325">Glycoprotein</keyword>
<evidence type="ECO:0000256" key="23">
    <source>
        <dbReference type="ARBA" id="ARBA00051243"/>
    </source>
</evidence>
<keyword evidence="17 26" id="KW-1015">Disulfide bond</keyword>
<evidence type="ECO:0000313" key="33">
    <source>
        <dbReference type="EMBL" id="KAK1344071.1"/>
    </source>
</evidence>
<dbReference type="PROSITE" id="PS00109">
    <property type="entry name" value="PROTEIN_KINASE_TYR"/>
    <property type="match status" value="1"/>
</dbReference>
<dbReference type="GO" id="GO:0016477">
    <property type="term" value="P:cell migration"/>
    <property type="evidence" value="ECO:0007669"/>
    <property type="project" value="UniProtKB-ARBA"/>
</dbReference>
<dbReference type="FunFam" id="2.60.40.1770:FF:000001">
    <property type="entry name" value="Ephrin type-A receptor 5"/>
    <property type="match status" value="1"/>
</dbReference>
<evidence type="ECO:0000256" key="24">
    <source>
        <dbReference type="PIRSR" id="PIRSR000666-1"/>
    </source>
</evidence>
<evidence type="ECO:0000259" key="32">
    <source>
        <dbReference type="PROSITE" id="PS51550"/>
    </source>
</evidence>
<dbReference type="SUPFAM" id="SSF47769">
    <property type="entry name" value="SAM/Pointed domain"/>
    <property type="match status" value="1"/>
</dbReference>
<dbReference type="InterPro" id="IPR008266">
    <property type="entry name" value="Tyr_kinase_AS"/>
</dbReference>
<dbReference type="SMART" id="SM00219">
    <property type="entry name" value="TyrKc"/>
    <property type="match status" value="1"/>
</dbReference>
<comment type="subunit">
    <text evidence="21">Heterotetramer upon binding of the ligand. The heterotetramer is composed of an ephrin dimer and a receptor dimer. Oligomerization is probably required to induce biological responses.</text>
</comment>
<dbReference type="CDD" id="cd00185">
    <property type="entry name" value="TNFRSF"/>
    <property type="match status" value="1"/>
</dbReference>
<name>A0AA40LS29_CNENI</name>
<dbReference type="GO" id="GO:0005524">
    <property type="term" value="F:ATP binding"/>
    <property type="evidence" value="ECO:0007669"/>
    <property type="project" value="UniProtKB-UniRule"/>
</dbReference>
<dbReference type="InterPro" id="IPR000719">
    <property type="entry name" value="Prot_kinase_dom"/>
</dbReference>
<evidence type="ECO:0000256" key="6">
    <source>
        <dbReference type="ARBA" id="ARBA00022553"/>
    </source>
</evidence>
<keyword evidence="34" id="KW-1185">Reference proteome</keyword>
<feature type="domain" description="Fibronectin type-III" evidence="31">
    <location>
        <begin position="297"/>
        <end position="412"/>
    </location>
</feature>
<keyword evidence="5" id="KW-1003">Cell membrane</keyword>
<evidence type="ECO:0000256" key="28">
    <source>
        <dbReference type="SAM" id="Phobius"/>
    </source>
</evidence>
<proteinExistence type="predicted"/>
<dbReference type="PIRSF" id="PIRSF000666">
    <property type="entry name" value="TyrPK_ephrin_receptor"/>
    <property type="match status" value="1"/>
</dbReference>
<dbReference type="FunFam" id="1.10.150.50:FF:000001">
    <property type="entry name" value="Ephrin type-A receptor 5"/>
    <property type="match status" value="1"/>
</dbReference>
<dbReference type="SUPFAM" id="SSF49265">
    <property type="entry name" value="Fibronectin type III"/>
    <property type="match status" value="1"/>
</dbReference>
<feature type="disulfide bond" evidence="26">
    <location>
        <begin position="39"/>
        <end position="157"/>
    </location>
</feature>
<dbReference type="Pfam" id="PF14575">
    <property type="entry name" value="EphA2_TM"/>
    <property type="match status" value="1"/>
</dbReference>
<dbReference type="InterPro" id="IPR034245">
    <property type="entry name" value="EphB3_rcpt_lig-bd"/>
</dbReference>
<evidence type="ECO:0000256" key="5">
    <source>
        <dbReference type="ARBA" id="ARBA00022475"/>
    </source>
</evidence>
<dbReference type="Proteomes" id="UP001177744">
    <property type="component" value="Unassembled WGS sequence"/>
</dbReference>
<dbReference type="Pfam" id="PF00536">
    <property type="entry name" value="SAM_1"/>
    <property type="match status" value="1"/>
</dbReference>
<dbReference type="InterPro" id="IPR027936">
    <property type="entry name" value="Eph_TM"/>
</dbReference>
<evidence type="ECO:0000256" key="16">
    <source>
        <dbReference type="ARBA" id="ARBA00023137"/>
    </source>
</evidence>
<evidence type="ECO:0000256" key="18">
    <source>
        <dbReference type="ARBA" id="ARBA00023170"/>
    </source>
</evidence>
<dbReference type="GO" id="GO:0005005">
    <property type="term" value="F:transmembrane-ephrin receptor activity"/>
    <property type="evidence" value="ECO:0007669"/>
    <property type="project" value="TreeGrafter"/>
</dbReference>
<feature type="disulfide bond" evidence="26">
    <location>
        <begin position="74"/>
        <end position="84"/>
    </location>
</feature>
<dbReference type="Pfam" id="PF07699">
    <property type="entry name" value="Ephrin_rec_like"/>
    <property type="match status" value="1"/>
</dbReference>
<evidence type="ECO:0000256" key="25">
    <source>
        <dbReference type="PIRSR" id="PIRSR000666-2"/>
    </source>
</evidence>
<dbReference type="InterPro" id="IPR009030">
    <property type="entry name" value="Growth_fac_rcpt_cys_sf"/>
</dbReference>
<dbReference type="InterPro" id="IPR050449">
    <property type="entry name" value="Ephrin_rcpt_TKs"/>
</dbReference>
<dbReference type="GO" id="GO:0005886">
    <property type="term" value="C:plasma membrane"/>
    <property type="evidence" value="ECO:0007669"/>
    <property type="project" value="UniProtKB-SubCell"/>
</dbReference>
<dbReference type="PRINTS" id="PR00014">
    <property type="entry name" value="FNTYPEIII"/>
</dbReference>
<keyword evidence="13" id="KW-0524">Neurogenesis</keyword>
<keyword evidence="12 25" id="KW-0067">ATP-binding</keyword>
<dbReference type="Gene3D" id="2.10.50.10">
    <property type="entry name" value="Tumor Necrosis Factor Receptor, subunit A, domain 2"/>
    <property type="match status" value="1"/>
</dbReference>
<keyword evidence="8 28" id="KW-0812">Transmembrane</keyword>
<reference evidence="33" key="1">
    <citation type="submission" date="2023-06" db="EMBL/GenBank/DDBJ databases">
        <title>Reference genome for the Northern bat (Eptesicus nilssonii), a most northern bat species.</title>
        <authorList>
            <person name="Laine V.N."/>
            <person name="Pulliainen A.T."/>
            <person name="Lilley T.M."/>
        </authorList>
    </citation>
    <scope>NUCLEOTIDE SEQUENCE</scope>
    <source>
        <strain evidence="33">BLF_Eptnil</strain>
        <tissue evidence="33">Kidney</tissue>
    </source>
</reference>
<evidence type="ECO:0000256" key="2">
    <source>
        <dbReference type="ARBA" id="ARBA00004279"/>
    </source>
</evidence>